<keyword evidence="1" id="KW-0812">Transmembrane</keyword>
<evidence type="ECO:0000313" key="3">
    <source>
        <dbReference type="Proteomes" id="UP000298663"/>
    </source>
</evidence>
<gene>
    <name evidence="2" type="ORF">L596_022916</name>
</gene>
<comment type="caution">
    <text evidence="2">The sequence shown here is derived from an EMBL/GenBank/DDBJ whole genome shotgun (WGS) entry which is preliminary data.</text>
</comment>
<keyword evidence="1" id="KW-0472">Membrane</keyword>
<keyword evidence="3" id="KW-1185">Reference proteome</keyword>
<protein>
    <submittedName>
        <fullName evidence="2">Uncharacterized protein</fullName>
    </submittedName>
</protein>
<organism evidence="2 3">
    <name type="scientific">Steinernema carpocapsae</name>
    <name type="common">Entomopathogenic nematode</name>
    <dbReference type="NCBI Taxonomy" id="34508"/>
    <lineage>
        <taxon>Eukaryota</taxon>
        <taxon>Metazoa</taxon>
        <taxon>Ecdysozoa</taxon>
        <taxon>Nematoda</taxon>
        <taxon>Chromadorea</taxon>
        <taxon>Rhabditida</taxon>
        <taxon>Tylenchina</taxon>
        <taxon>Panagrolaimomorpha</taxon>
        <taxon>Strongyloidoidea</taxon>
        <taxon>Steinernematidae</taxon>
        <taxon>Steinernema</taxon>
    </lineage>
</organism>
<dbReference type="OrthoDB" id="10568032at2759"/>
<feature type="transmembrane region" description="Helical" evidence="1">
    <location>
        <begin position="153"/>
        <end position="174"/>
    </location>
</feature>
<accession>A0A4U5MBZ1</accession>
<sequence length="201" mass="22972">MALPASDKRFVSEMVSARLMEVITEETEYSNFSDVPRRSVAIFTSPEINDSFSFCSYSSSFSEVDYVDVSSEAQTFDGITEKSRFTRGEILAVILLMIINFPMELVVFLVESVLGLLPSDLQNHFRVSVSRVIVLVPDIGLILGFVLNSVRLFFTWSLWLFWVVFLFGWGYYALKGANWVLETIAVEVLFVDRYTLCKRIH</sequence>
<feature type="transmembrane region" description="Helical" evidence="1">
    <location>
        <begin position="90"/>
        <end position="117"/>
    </location>
</feature>
<dbReference type="EMBL" id="AZBU02000008">
    <property type="protein sequence ID" value="TKR66651.1"/>
    <property type="molecule type" value="Genomic_DNA"/>
</dbReference>
<proteinExistence type="predicted"/>
<reference evidence="2 3" key="1">
    <citation type="journal article" date="2015" name="Genome Biol.">
        <title>Comparative genomics of Steinernema reveals deeply conserved gene regulatory networks.</title>
        <authorList>
            <person name="Dillman A.R."/>
            <person name="Macchietto M."/>
            <person name="Porter C.F."/>
            <person name="Rogers A."/>
            <person name="Williams B."/>
            <person name="Antoshechkin I."/>
            <person name="Lee M.M."/>
            <person name="Goodwin Z."/>
            <person name="Lu X."/>
            <person name="Lewis E.E."/>
            <person name="Goodrich-Blair H."/>
            <person name="Stock S.P."/>
            <person name="Adams B.J."/>
            <person name="Sternberg P.W."/>
            <person name="Mortazavi A."/>
        </authorList>
    </citation>
    <scope>NUCLEOTIDE SEQUENCE [LARGE SCALE GENOMIC DNA]</scope>
    <source>
        <strain evidence="2 3">ALL</strain>
    </source>
</reference>
<dbReference type="Proteomes" id="UP000298663">
    <property type="component" value="Unassembled WGS sequence"/>
</dbReference>
<dbReference type="AlphaFoldDB" id="A0A4U5MBZ1"/>
<evidence type="ECO:0000256" key="1">
    <source>
        <dbReference type="SAM" id="Phobius"/>
    </source>
</evidence>
<name>A0A4U5MBZ1_STECR</name>
<evidence type="ECO:0000313" key="2">
    <source>
        <dbReference type="EMBL" id="TKR66651.1"/>
    </source>
</evidence>
<keyword evidence="1" id="KW-1133">Transmembrane helix</keyword>
<reference evidence="2 3" key="2">
    <citation type="journal article" date="2019" name="G3 (Bethesda)">
        <title>Hybrid Assembly of the Genome of the Entomopathogenic Nematode Steinernema carpocapsae Identifies the X-Chromosome.</title>
        <authorList>
            <person name="Serra L."/>
            <person name="Macchietto M."/>
            <person name="Macias-Munoz A."/>
            <person name="McGill C.J."/>
            <person name="Rodriguez I.M."/>
            <person name="Rodriguez B."/>
            <person name="Murad R."/>
            <person name="Mortazavi A."/>
        </authorList>
    </citation>
    <scope>NUCLEOTIDE SEQUENCE [LARGE SCALE GENOMIC DNA]</scope>
    <source>
        <strain evidence="2 3">ALL</strain>
    </source>
</reference>
<feature type="transmembrane region" description="Helical" evidence="1">
    <location>
        <begin position="129"/>
        <end position="147"/>
    </location>
</feature>